<dbReference type="GO" id="GO:0005507">
    <property type="term" value="F:copper ion binding"/>
    <property type="evidence" value="ECO:0007669"/>
    <property type="project" value="InterPro"/>
</dbReference>
<evidence type="ECO:0000256" key="3">
    <source>
        <dbReference type="ARBA" id="ARBA00022729"/>
    </source>
</evidence>
<dbReference type="EMBL" id="WOGT01000004">
    <property type="protein sequence ID" value="MUN55168.1"/>
    <property type="molecule type" value="Genomic_DNA"/>
</dbReference>
<comment type="subcellular location">
    <subcellularLocation>
        <location evidence="1">Cell envelope</location>
    </subcellularLocation>
</comment>
<dbReference type="InterPro" id="IPR014755">
    <property type="entry name" value="Cu-Rt/internalin_Ig-like"/>
</dbReference>
<dbReference type="Gene3D" id="2.60.40.1220">
    <property type="match status" value="1"/>
</dbReference>
<evidence type="ECO:0000256" key="2">
    <source>
        <dbReference type="ARBA" id="ARBA00022723"/>
    </source>
</evidence>
<dbReference type="AlphaFoldDB" id="A0A7K1LJ21"/>
<dbReference type="GO" id="GO:0046688">
    <property type="term" value="P:response to copper ion"/>
    <property type="evidence" value="ECO:0007669"/>
    <property type="project" value="InterPro"/>
</dbReference>
<dbReference type="GO" id="GO:0030313">
    <property type="term" value="C:cell envelope"/>
    <property type="evidence" value="ECO:0007669"/>
    <property type="project" value="UniProtKB-SubCell"/>
</dbReference>
<evidence type="ECO:0000256" key="1">
    <source>
        <dbReference type="ARBA" id="ARBA00004196"/>
    </source>
</evidence>
<evidence type="ECO:0000313" key="9">
    <source>
        <dbReference type="EMBL" id="MUN55168.1"/>
    </source>
</evidence>
<comment type="caution">
    <text evidence="9">The sequence shown here is derived from an EMBL/GenBank/DDBJ whole genome shotgun (WGS) entry which is preliminary data.</text>
</comment>
<dbReference type="OrthoDB" id="5242236at2"/>
<dbReference type="Pfam" id="PF04234">
    <property type="entry name" value="CopC"/>
    <property type="match status" value="1"/>
</dbReference>
<dbReference type="Proteomes" id="UP000462152">
    <property type="component" value="Unassembled WGS sequence"/>
</dbReference>
<dbReference type="SUPFAM" id="SSF81296">
    <property type="entry name" value="E set domains"/>
    <property type="match status" value="1"/>
</dbReference>
<evidence type="ECO:0000256" key="4">
    <source>
        <dbReference type="ARBA" id="ARBA00023008"/>
    </source>
</evidence>
<keyword evidence="6" id="KW-1133">Transmembrane helix</keyword>
<feature type="signal peptide" evidence="7">
    <location>
        <begin position="1"/>
        <end position="44"/>
    </location>
</feature>
<dbReference type="GO" id="GO:0042597">
    <property type="term" value="C:periplasmic space"/>
    <property type="evidence" value="ECO:0007669"/>
    <property type="project" value="InterPro"/>
</dbReference>
<evidence type="ECO:0000256" key="7">
    <source>
        <dbReference type="SAM" id="SignalP"/>
    </source>
</evidence>
<feature type="chain" id="PRO_5029881575" evidence="7">
    <location>
        <begin position="45"/>
        <end position="216"/>
    </location>
</feature>
<dbReference type="InterPro" id="IPR007348">
    <property type="entry name" value="CopC_dom"/>
</dbReference>
<dbReference type="PANTHER" id="PTHR34820:SF4">
    <property type="entry name" value="INNER MEMBRANE PROTEIN YEBZ"/>
    <property type="match status" value="1"/>
</dbReference>
<dbReference type="RefSeq" id="WP_129314582.1">
    <property type="nucleotide sequence ID" value="NZ_CP197643.1"/>
</dbReference>
<keyword evidence="6" id="KW-0812">Transmembrane</keyword>
<keyword evidence="3 7" id="KW-0732">Signal</keyword>
<dbReference type="GO" id="GO:0005886">
    <property type="term" value="C:plasma membrane"/>
    <property type="evidence" value="ECO:0007669"/>
    <property type="project" value="TreeGrafter"/>
</dbReference>
<feature type="compositionally biased region" description="Low complexity" evidence="5">
    <location>
        <begin position="155"/>
        <end position="172"/>
    </location>
</feature>
<name>A0A7K1LJ21_9MICC</name>
<keyword evidence="10" id="KW-1185">Reference proteome</keyword>
<organism evidence="9 10">
    <name type="scientific">Rothia koreensis</name>
    <dbReference type="NCBI Taxonomy" id="592378"/>
    <lineage>
        <taxon>Bacteria</taxon>
        <taxon>Bacillati</taxon>
        <taxon>Actinomycetota</taxon>
        <taxon>Actinomycetes</taxon>
        <taxon>Micrococcales</taxon>
        <taxon>Micrococcaceae</taxon>
        <taxon>Rothia</taxon>
    </lineage>
</organism>
<protein>
    <submittedName>
        <fullName evidence="9">Copper resistance protein CopC</fullName>
    </submittedName>
</protein>
<evidence type="ECO:0000256" key="5">
    <source>
        <dbReference type="SAM" id="MobiDB-lite"/>
    </source>
</evidence>
<feature type="region of interest" description="Disordered" evidence="5">
    <location>
        <begin position="87"/>
        <end position="108"/>
    </location>
</feature>
<dbReference type="GO" id="GO:0006825">
    <property type="term" value="P:copper ion transport"/>
    <property type="evidence" value="ECO:0007669"/>
    <property type="project" value="InterPro"/>
</dbReference>
<accession>A0A7K1LJ21</accession>
<keyword evidence="6" id="KW-0472">Membrane</keyword>
<dbReference type="InterPro" id="IPR014756">
    <property type="entry name" value="Ig_E-set"/>
</dbReference>
<evidence type="ECO:0000256" key="6">
    <source>
        <dbReference type="SAM" id="Phobius"/>
    </source>
</evidence>
<feature type="region of interest" description="Disordered" evidence="5">
    <location>
        <begin position="139"/>
        <end position="177"/>
    </location>
</feature>
<keyword evidence="2" id="KW-0479">Metal-binding</keyword>
<reference evidence="9 10" key="1">
    <citation type="submission" date="2019-12" db="EMBL/GenBank/DDBJ databases">
        <authorList>
            <person name="Li J."/>
            <person name="Shi Y."/>
            <person name="Xu G."/>
            <person name="Xiao D."/>
            <person name="Ran X."/>
        </authorList>
    </citation>
    <scope>NUCLEOTIDE SEQUENCE [LARGE SCALE GENOMIC DNA]</scope>
    <source>
        <strain evidence="9 10">JCM 15915</strain>
    </source>
</reference>
<evidence type="ECO:0000259" key="8">
    <source>
        <dbReference type="Pfam" id="PF04234"/>
    </source>
</evidence>
<sequence>MAIAEPIKKKTTTRAVALRRAMTIPTMIALAVFALLMSPTAAQAHDQLVQSDPAQDTSVSTAPDHVTLTFSGDITHVDNGNKVVVTDSHGKTVSNGETTVEGKDVTQKISSDAENETYKVAWRVVSQDGHPIEGVYNFTVGDGGSGDQAKPSNEASSDSSGGSDSSDAASSDSETKDSGLPVWVSALIGAVIALGVLAVVALLIARVRAKKNDEGR</sequence>
<keyword evidence="4" id="KW-0186">Copper</keyword>
<feature type="domain" description="CopC" evidence="8">
    <location>
        <begin position="45"/>
        <end position="140"/>
    </location>
</feature>
<evidence type="ECO:0000313" key="10">
    <source>
        <dbReference type="Proteomes" id="UP000462152"/>
    </source>
</evidence>
<dbReference type="PANTHER" id="PTHR34820">
    <property type="entry name" value="INNER MEMBRANE PROTEIN YEBZ"/>
    <property type="match status" value="1"/>
</dbReference>
<feature type="transmembrane region" description="Helical" evidence="6">
    <location>
        <begin position="180"/>
        <end position="205"/>
    </location>
</feature>
<gene>
    <name evidence="9" type="ORF">GMA10_08080</name>
</gene>
<proteinExistence type="predicted"/>
<dbReference type="InterPro" id="IPR032694">
    <property type="entry name" value="CopC/D"/>
</dbReference>